<dbReference type="GO" id="GO:0005829">
    <property type="term" value="C:cytosol"/>
    <property type="evidence" value="ECO:0007669"/>
    <property type="project" value="TreeGrafter"/>
</dbReference>
<dbReference type="RefSeq" id="WP_134215349.1">
    <property type="nucleotide sequence ID" value="NZ_QFFZ01000055.1"/>
</dbReference>
<evidence type="ECO:0000256" key="1">
    <source>
        <dbReference type="ARBA" id="ARBA00022490"/>
    </source>
</evidence>
<dbReference type="InterPro" id="IPR006641">
    <property type="entry name" value="YqgF/RNaseH-like_dom"/>
</dbReference>
<dbReference type="Gene3D" id="3.30.420.140">
    <property type="entry name" value="YqgF/RNase H-like domain"/>
    <property type="match status" value="1"/>
</dbReference>
<evidence type="ECO:0000256" key="2">
    <source>
        <dbReference type="ARBA" id="ARBA00022517"/>
    </source>
</evidence>
<dbReference type="GO" id="GO:0004518">
    <property type="term" value="F:nuclease activity"/>
    <property type="evidence" value="ECO:0007669"/>
    <property type="project" value="UniProtKB-KW"/>
</dbReference>
<dbReference type="EMBL" id="QFFZ01000055">
    <property type="protein sequence ID" value="TEB09228.1"/>
    <property type="molecule type" value="Genomic_DNA"/>
</dbReference>
<organism evidence="7 8">
    <name type="scientific">Pelotomaculum propionicicum</name>
    <dbReference type="NCBI Taxonomy" id="258475"/>
    <lineage>
        <taxon>Bacteria</taxon>
        <taxon>Bacillati</taxon>
        <taxon>Bacillota</taxon>
        <taxon>Clostridia</taxon>
        <taxon>Eubacteriales</taxon>
        <taxon>Desulfotomaculaceae</taxon>
        <taxon>Pelotomaculum</taxon>
    </lineage>
</organism>
<dbReference type="Proteomes" id="UP000297597">
    <property type="component" value="Unassembled WGS sequence"/>
</dbReference>
<feature type="domain" description="YqgF/RNase H-like" evidence="6">
    <location>
        <begin position="1"/>
        <end position="102"/>
    </location>
</feature>
<protein>
    <recommendedName>
        <fullName evidence="5">Putative pre-16S rRNA nuclease</fullName>
        <ecNumber evidence="5">3.1.-.-</ecNumber>
    </recommendedName>
</protein>
<dbReference type="NCBIfam" id="TIGR00250">
    <property type="entry name" value="RNAse_H_YqgF"/>
    <property type="match status" value="1"/>
</dbReference>
<comment type="subcellular location">
    <subcellularLocation>
        <location evidence="5">Cytoplasm</location>
    </subcellularLocation>
</comment>
<comment type="function">
    <text evidence="5">Could be a nuclease involved in processing of the 5'-end of pre-16S rRNA.</text>
</comment>
<keyword evidence="3 5" id="KW-0540">Nuclease</keyword>
<dbReference type="InterPro" id="IPR005227">
    <property type="entry name" value="YqgF"/>
</dbReference>
<dbReference type="InterPro" id="IPR012337">
    <property type="entry name" value="RNaseH-like_sf"/>
</dbReference>
<gene>
    <name evidence="7" type="primary">yrrK</name>
    <name evidence="7" type="ORF">Pmgp_03307</name>
</gene>
<dbReference type="CDD" id="cd16964">
    <property type="entry name" value="YqgF"/>
    <property type="match status" value="1"/>
</dbReference>
<dbReference type="SUPFAM" id="SSF53098">
    <property type="entry name" value="Ribonuclease H-like"/>
    <property type="match status" value="1"/>
</dbReference>
<keyword evidence="2 5" id="KW-0690">Ribosome biogenesis</keyword>
<evidence type="ECO:0000259" key="6">
    <source>
        <dbReference type="SMART" id="SM00732"/>
    </source>
</evidence>
<comment type="similarity">
    <text evidence="5">Belongs to the YqgF HJR family.</text>
</comment>
<dbReference type="InterPro" id="IPR037027">
    <property type="entry name" value="YqgF/RNaseH-like_dom_sf"/>
</dbReference>
<evidence type="ECO:0000256" key="5">
    <source>
        <dbReference type="HAMAP-Rule" id="MF_00651"/>
    </source>
</evidence>
<dbReference type="HAMAP" id="MF_00651">
    <property type="entry name" value="Nuclease_YqgF"/>
    <property type="match status" value="1"/>
</dbReference>
<dbReference type="PANTHER" id="PTHR33317">
    <property type="entry name" value="POLYNUCLEOTIDYL TRANSFERASE, RIBONUCLEASE H-LIKE SUPERFAMILY PROTEIN"/>
    <property type="match status" value="1"/>
</dbReference>
<keyword evidence="8" id="KW-1185">Reference proteome</keyword>
<evidence type="ECO:0000313" key="7">
    <source>
        <dbReference type="EMBL" id="TEB09228.1"/>
    </source>
</evidence>
<evidence type="ECO:0000256" key="4">
    <source>
        <dbReference type="ARBA" id="ARBA00022801"/>
    </source>
</evidence>
<keyword evidence="4 5" id="KW-0378">Hydrolase</keyword>
<keyword evidence="1 5" id="KW-0963">Cytoplasm</keyword>
<comment type="caution">
    <text evidence="7">The sequence shown here is derived from an EMBL/GenBank/DDBJ whole genome shotgun (WGS) entry which is preliminary data.</text>
</comment>
<evidence type="ECO:0000313" key="8">
    <source>
        <dbReference type="Proteomes" id="UP000297597"/>
    </source>
</evidence>
<dbReference type="AlphaFoldDB" id="A0A4Y7RJR0"/>
<dbReference type="SMART" id="SM00732">
    <property type="entry name" value="YqgFc"/>
    <property type="match status" value="1"/>
</dbReference>
<dbReference type="OrthoDB" id="9796140at2"/>
<sequence>MRVLGIDLGDKRIGVALSDEMGWTAQGLDVVKCSGRTDEDLRRIQELALQNKAEKIIVGLPRNMDGSSGARAEKAREFARRLEKSFSLPVEMWDERLTTVAAEKMLINADLRRTKRRQVIDKIAAALILQNYLDAQGGNKKDGGGVEA</sequence>
<dbReference type="EC" id="3.1.-.-" evidence="5"/>
<accession>A0A4Y7RJR0</accession>
<dbReference type="GO" id="GO:0000967">
    <property type="term" value="P:rRNA 5'-end processing"/>
    <property type="evidence" value="ECO:0007669"/>
    <property type="project" value="UniProtKB-UniRule"/>
</dbReference>
<reference evidence="7 8" key="1">
    <citation type="journal article" date="2018" name="Environ. Microbiol.">
        <title>Novel energy conservation strategies and behaviour of Pelotomaculum schinkii driving syntrophic propionate catabolism.</title>
        <authorList>
            <person name="Hidalgo-Ahumada C.A.P."/>
            <person name="Nobu M.K."/>
            <person name="Narihiro T."/>
            <person name="Tamaki H."/>
            <person name="Liu W.T."/>
            <person name="Kamagata Y."/>
            <person name="Stams A.J.M."/>
            <person name="Imachi H."/>
            <person name="Sousa D.Z."/>
        </authorList>
    </citation>
    <scope>NUCLEOTIDE SEQUENCE [LARGE SCALE GENOMIC DNA]</scope>
    <source>
        <strain evidence="7 8">MGP</strain>
    </source>
</reference>
<proteinExistence type="inferred from homology"/>
<evidence type="ECO:0000256" key="3">
    <source>
        <dbReference type="ARBA" id="ARBA00022722"/>
    </source>
</evidence>
<dbReference type="PANTHER" id="PTHR33317:SF4">
    <property type="entry name" value="POLYNUCLEOTIDYL TRANSFERASE, RIBONUCLEASE H-LIKE SUPERFAMILY PROTEIN"/>
    <property type="match status" value="1"/>
</dbReference>
<name>A0A4Y7RJR0_9FIRM</name>
<dbReference type="GO" id="GO:0016788">
    <property type="term" value="F:hydrolase activity, acting on ester bonds"/>
    <property type="evidence" value="ECO:0007669"/>
    <property type="project" value="UniProtKB-UniRule"/>
</dbReference>
<dbReference type="Pfam" id="PF03652">
    <property type="entry name" value="RuvX"/>
    <property type="match status" value="1"/>
</dbReference>